<dbReference type="EMBL" id="LAQJ01000117">
    <property type="protein sequence ID" value="KKO20298.1"/>
    <property type="molecule type" value="Genomic_DNA"/>
</dbReference>
<evidence type="ECO:0000313" key="2">
    <source>
        <dbReference type="EMBL" id="KKO20298.1"/>
    </source>
</evidence>
<gene>
    <name evidence="2" type="ORF">BROFUL_00972</name>
</gene>
<evidence type="ECO:0000256" key="1">
    <source>
        <dbReference type="SAM" id="SignalP"/>
    </source>
</evidence>
<feature type="signal peptide" evidence="1">
    <location>
        <begin position="1"/>
        <end position="29"/>
    </location>
</feature>
<dbReference type="Gene3D" id="3.40.50.2300">
    <property type="match status" value="1"/>
</dbReference>
<keyword evidence="3" id="KW-1185">Reference proteome</keyword>
<protein>
    <recommendedName>
        <fullName evidence="4">ABC transporter substrate binding component</fullName>
    </recommendedName>
</protein>
<sequence length="289" mass="32321">MGACKTISIAKRALIALFAVCIMAGAVYAKDVKTVTILCNDAVPYQEVFAGFQRYLSRQRAKVNYHTYVLDDAALKPMQVMQQLKEEKADLIFAVGNKAADAVMDNVTDTPIVVSMILKNKKLMNTRNAMGVILEFPVETEFSFLRRIVPEVRRIGVIYNPKENEEKIVIAEGVAKKMGLILYAREVNNPKDLPNALKNIAKNSDVLWGIPDSMVFNAQTAKQILLFSFRNNIPFCGLSPSWVEAGASTRSVGIIRILECRAERLHGRYCRGMNQSQRRLSLPVRHGIS</sequence>
<accession>A0A0M2UW55</accession>
<evidence type="ECO:0000313" key="3">
    <source>
        <dbReference type="Proteomes" id="UP000034954"/>
    </source>
</evidence>
<organism evidence="2 3">
    <name type="scientific">Candidatus Brocadia fulgida</name>
    <dbReference type="NCBI Taxonomy" id="380242"/>
    <lineage>
        <taxon>Bacteria</taxon>
        <taxon>Pseudomonadati</taxon>
        <taxon>Planctomycetota</taxon>
        <taxon>Candidatus Brocadiia</taxon>
        <taxon>Candidatus Brocadiales</taxon>
        <taxon>Candidatus Brocadiaceae</taxon>
        <taxon>Candidatus Brocadia</taxon>
    </lineage>
</organism>
<feature type="chain" id="PRO_5005644038" description="ABC transporter substrate binding component" evidence="1">
    <location>
        <begin position="30"/>
        <end position="289"/>
    </location>
</feature>
<comment type="caution">
    <text evidence="2">The sequence shown here is derived from an EMBL/GenBank/DDBJ whole genome shotgun (WGS) entry which is preliminary data.</text>
</comment>
<dbReference type="InterPro" id="IPR007487">
    <property type="entry name" value="ABC_transpt-TYRBP-like"/>
</dbReference>
<name>A0A0M2UW55_9BACT</name>
<proteinExistence type="predicted"/>
<keyword evidence="1" id="KW-0732">Signal</keyword>
<dbReference type="Proteomes" id="UP000034954">
    <property type="component" value="Unassembled WGS sequence"/>
</dbReference>
<dbReference type="Pfam" id="PF04392">
    <property type="entry name" value="ABC_sub_bind"/>
    <property type="match status" value="1"/>
</dbReference>
<dbReference type="PANTHER" id="PTHR35271:SF1">
    <property type="entry name" value="ABC TRANSPORTER, SUBSTRATE-BINDING LIPOPROTEIN"/>
    <property type="match status" value="1"/>
</dbReference>
<evidence type="ECO:0008006" key="4">
    <source>
        <dbReference type="Google" id="ProtNLM"/>
    </source>
</evidence>
<dbReference type="AlphaFoldDB" id="A0A0M2UW55"/>
<dbReference type="PANTHER" id="PTHR35271">
    <property type="entry name" value="ABC TRANSPORTER, SUBSTRATE-BINDING LIPOPROTEIN-RELATED"/>
    <property type="match status" value="1"/>
</dbReference>
<reference evidence="2 3" key="1">
    <citation type="journal article" date="2013" name="BMC Microbiol.">
        <title>Identification of the type II cytochrome c maturation pathway in anammox bacteria by comparative genomics.</title>
        <authorList>
            <person name="Ferousi C."/>
            <person name="Speth D.R."/>
            <person name="Reimann J."/>
            <person name="Op den Camp H.J."/>
            <person name="Allen J.W."/>
            <person name="Keltjens J.T."/>
            <person name="Jetten M.S."/>
        </authorList>
    </citation>
    <scope>NUCLEOTIDE SEQUENCE [LARGE SCALE GENOMIC DNA]</scope>
    <source>
        <strain evidence="2">RU1</strain>
    </source>
</reference>